<organism evidence="1 2">
    <name type="scientific">Sphaeroforma arctica JP610</name>
    <dbReference type="NCBI Taxonomy" id="667725"/>
    <lineage>
        <taxon>Eukaryota</taxon>
        <taxon>Ichthyosporea</taxon>
        <taxon>Ichthyophonida</taxon>
        <taxon>Sphaeroforma</taxon>
    </lineage>
</organism>
<dbReference type="GeneID" id="25910056"/>
<accession>A0A0L0FPU5</accession>
<dbReference type="RefSeq" id="XP_014151900.1">
    <property type="nucleotide sequence ID" value="XM_014296425.1"/>
</dbReference>
<proteinExistence type="predicted"/>
<evidence type="ECO:0000313" key="1">
    <source>
        <dbReference type="EMBL" id="KNC77998.1"/>
    </source>
</evidence>
<protein>
    <submittedName>
        <fullName evidence="1">Uncharacterized protein</fullName>
    </submittedName>
</protein>
<dbReference type="EMBL" id="KQ242580">
    <property type="protein sequence ID" value="KNC77998.1"/>
    <property type="molecule type" value="Genomic_DNA"/>
</dbReference>
<gene>
    <name evidence="1" type="ORF">SARC_09552</name>
</gene>
<name>A0A0L0FPU5_9EUKA</name>
<reference evidence="1 2" key="1">
    <citation type="submission" date="2011-02" db="EMBL/GenBank/DDBJ databases">
        <title>The Genome Sequence of Sphaeroforma arctica JP610.</title>
        <authorList>
            <consortium name="The Broad Institute Genome Sequencing Platform"/>
            <person name="Russ C."/>
            <person name="Cuomo C."/>
            <person name="Young S.K."/>
            <person name="Zeng Q."/>
            <person name="Gargeya S."/>
            <person name="Alvarado L."/>
            <person name="Berlin A."/>
            <person name="Chapman S.B."/>
            <person name="Chen Z."/>
            <person name="Freedman E."/>
            <person name="Gellesch M."/>
            <person name="Goldberg J."/>
            <person name="Griggs A."/>
            <person name="Gujja S."/>
            <person name="Heilman E."/>
            <person name="Heiman D."/>
            <person name="Howarth C."/>
            <person name="Mehta T."/>
            <person name="Neiman D."/>
            <person name="Pearson M."/>
            <person name="Roberts A."/>
            <person name="Saif S."/>
            <person name="Shea T."/>
            <person name="Shenoy N."/>
            <person name="Sisk P."/>
            <person name="Stolte C."/>
            <person name="Sykes S."/>
            <person name="White J."/>
            <person name="Yandava C."/>
            <person name="Burger G."/>
            <person name="Gray M.W."/>
            <person name="Holland P.W.H."/>
            <person name="King N."/>
            <person name="Lang F.B.F."/>
            <person name="Roger A.J."/>
            <person name="Ruiz-Trillo I."/>
            <person name="Haas B."/>
            <person name="Nusbaum C."/>
            <person name="Birren B."/>
        </authorList>
    </citation>
    <scope>NUCLEOTIDE SEQUENCE [LARGE SCALE GENOMIC DNA]</scope>
    <source>
        <strain evidence="1 2">JP610</strain>
    </source>
</reference>
<dbReference type="Proteomes" id="UP000054560">
    <property type="component" value="Unassembled WGS sequence"/>
</dbReference>
<dbReference type="AlphaFoldDB" id="A0A0L0FPU5"/>
<keyword evidence="2" id="KW-1185">Reference proteome</keyword>
<sequence length="141" mass="15748">MVTASESRRGLQSVATSSAVQAENMRIIFREKQLIVCAQALDETMVNGPDYDIVGALKETCTPTAVVGENAGDAEMPETSQPQNDGNPYTYMNAKFSRKDCYTDLQDHLTKVEVRNAEFLAEVKIARETMQDLEKRRARNI</sequence>
<evidence type="ECO:0000313" key="2">
    <source>
        <dbReference type="Proteomes" id="UP000054560"/>
    </source>
</evidence>